<feature type="compositionally biased region" description="Polar residues" evidence="1">
    <location>
        <begin position="73"/>
        <end position="82"/>
    </location>
</feature>
<keyword evidence="3" id="KW-1185">Reference proteome</keyword>
<accession>A0ABT4ZK46</accession>
<feature type="region of interest" description="Disordered" evidence="1">
    <location>
        <begin position="1"/>
        <end position="82"/>
    </location>
</feature>
<reference evidence="2" key="1">
    <citation type="submission" date="2022-12" db="EMBL/GenBank/DDBJ databases">
        <title>Paracoccus onchidii sp. nov., isolated from a marine invertebrate from the South China Sea.</title>
        <authorList>
            <person name="Xu S."/>
            <person name="Liu Z."/>
            <person name="Xu Y."/>
        </authorList>
    </citation>
    <scope>NUCLEOTIDE SEQUENCE</scope>
    <source>
        <strain evidence="2">Z330</strain>
    </source>
</reference>
<comment type="caution">
    <text evidence="2">The sequence shown here is derived from an EMBL/GenBank/DDBJ whole genome shotgun (WGS) entry which is preliminary data.</text>
</comment>
<evidence type="ECO:0008006" key="4">
    <source>
        <dbReference type="Google" id="ProtNLM"/>
    </source>
</evidence>
<sequence length="82" mass="8484">MAERLGSKDGTRDTDLILGKDPESAGPQSTPAQGGSTGGSLARAIGSEDELKHAEGRQTGTTRVHKADEPKPGTSNLGKENR</sequence>
<evidence type="ECO:0000256" key="1">
    <source>
        <dbReference type="SAM" id="MobiDB-lite"/>
    </source>
</evidence>
<evidence type="ECO:0000313" key="3">
    <source>
        <dbReference type="Proteomes" id="UP001165641"/>
    </source>
</evidence>
<evidence type="ECO:0000313" key="2">
    <source>
        <dbReference type="EMBL" id="MDB6179363.1"/>
    </source>
</evidence>
<dbReference type="RefSeq" id="WP_271890463.1">
    <property type="nucleotide sequence ID" value="NZ_JAQBIE010000032.1"/>
</dbReference>
<proteinExistence type="predicted"/>
<dbReference type="EMBL" id="JAQBIE010000032">
    <property type="protein sequence ID" value="MDB6179363.1"/>
    <property type="molecule type" value="Genomic_DNA"/>
</dbReference>
<gene>
    <name evidence="2" type="ORF">PAF17_17910</name>
</gene>
<organism evidence="2 3">
    <name type="scientific">Paracoccus onchidii</name>
    <dbReference type="NCBI Taxonomy" id="3017813"/>
    <lineage>
        <taxon>Bacteria</taxon>
        <taxon>Pseudomonadati</taxon>
        <taxon>Pseudomonadota</taxon>
        <taxon>Alphaproteobacteria</taxon>
        <taxon>Rhodobacterales</taxon>
        <taxon>Paracoccaceae</taxon>
        <taxon>Paracoccus</taxon>
    </lineage>
</organism>
<dbReference type="Proteomes" id="UP001165641">
    <property type="component" value="Unassembled WGS sequence"/>
</dbReference>
<feature type="compositionally biased region" description="Basic and acidic residues" evidence="1">
    <location>
        <begin position="1"/>
        <end position="23"/>
    </location>
</feature>
<name>A0ABT4ZK46_9RHOB</name>
<protein>
    <recommendedName>
        <fullName evidence="4">Stress-induced protein</fullName>
    </recommendedName>
</protein>